<proteinExistence type="predicted"/>
<gene>
    <name evidence="1" type="ORF">JTE90_027254</name>
</gene>
<evidence type="ECO:0000313" key="2">
    <source>
        <dbReference type="Proteomes" id="UP000827092"/>
    </source>
</evidence>
<evidence type="ECO:0000313" key="1">
    <source>
        <dbReference type="EMBL" id="KAG8173505.1"/>
    </source>
</evidence>
<dbReference type="EMBL" id="JAFNEN010001690">
    <property type="protein sequence ID" value="KAG8173505.1"/>
    <property type="molecule type" value="Genomic_DNA"/>
</dbReference>
<keyword evidence="2" id="KW-1185">Reference proteome</keyword>
<organism evidence="1 2">
    <name type="scientific">Oedothorax gibbosus</name>
    <dbReference type="NCBI Taxonomy" id="931172"/>
    <lineage>
        <taxon>Eukaryota</taxon>
        <taxon>Metazoa</taxon>
        <taxon>Ecdysozoa</taxon>
        <taxon>Arthropoda</taxon>
        <taxon>Chelicerata</taxon>
        <taxon>Arachnida</taxon>
        <taxon>Araneae</taxon>
        <taxon>Araneomorphae</taxon>
        <taxon>Entelegynae</taxon>
        <taxon>Araneoidea</taxon>
        <taxon>Linyphiidae</taxon>
        <taxon>Erigoninae</taxon>
        <taxon>Oedothorax</taxon>
    </lineage>
</organism>
<accession>A0AAV6TNH9</accession>
<dbReference type="Proteomes" id="UP000827092">
    <property type="component" value="Unassembled WGS sequence"/>
</dbReference>
<protein>
    <submittedName>
        <fullName evidence="1">Uncharacterized protein</fullName>
    </submittedName>
</protein>
<sequence length="118" mass="13710">MMRRRKRRLMAMDIGQKEEESCFSADEESFGYKLNDAEDSSDNIPSSSEEESDILIYAGQKFKKMLGENDTGTPKYFSHVDGRCEISFDNTTSSKEEAWKTFEQQIVSRFFIYPGKFK</sequence>
<name>A0AAV6TNH9_9ARAC</name>
<reference evidence="1 2" key="1">
    <citation type="journal article" date="2022" name="Nat. Ecol. Evol.">
        <title>A masculinizing supergene underlies an exaggerated male reproductive morph in a spider.</title>
        <authorList>
            <person name="Hendrickx F."/>
            <person name="De Corte Z."/>
            <person name="Sonet G."/>
            <person name="Van Belleghem S.M."/>
            <person name="Kostlbacher S."/>
            <person name="Vangestel C."/>
        </authorList>
    </citation>
    <scope>NUCLEOTIDE SEQUENCE [LARGE SCALE GENOMIC DNA]</scope>
    <source>
        <strain evidence="1">W744_W776</strain>
    </source>
</reference>
<comment type="caution">
    <text evidence="1">The sequence shown here is derived from an EMBL/GenBank/DDBJ whole genome shotgun (WGS) entry which is preliminary data.</text>
</comment>
<dbReference type="AlphaFoldDB" id="A0AAV6TNH9"/>